<dbReference type="PANTHER" id="PTHR23279:SF36">
    <property type="entry name" value="DEFECTIVE PROBOSCIS EXTENSION RESPONSE 9, ISOFORM A"/>
    <property type="match status" value="1"/>
</dbReference>
<dbReference type="SMART" id="SM00408">
    <property type="entry name" value="IGc2"/>
    <property type="match status" value="1"/>
</dbReference>
<reference evidence="5" key="1">
    <citation type="submission" date="2021-12" db="EMBL/GenBank/DDBJ databases">
        <authorList>
            <person name="King R."/>
        </authorList>
    </citation>
    <scope>NUCLEOTIDE SEQUENCE</scope>
</reference>
<dbReference type="PROSITE" id="PS50835">
    <property type="entry name" value="IG_LIKE"/>
    <property type="match status" value="1"/>
</dbReference>
<accession>A0A9P0C7F6</accession>
<evidence type="ECO:0000259" key="3">
    <source>
        <dbReference type="PROSITE" id="PS50835"/>
    </source>
</evidence>
<dbReference type="GO" id="GO:0050808">
    <property type="term" value="P:synapse organization"/>
    <property type="evidence" value="ECO:0007669"/>
    <property type="project" value="TreeGrafter"/>
</dbReference>
<protein>
    <submittedName>
        <fullName evidence="5">Uncharacterized protein</fullName>
    </submittedName>
</protein>
<dbReference type="GO" id="GO:0032589">
    <property type="term" value="C:neuron projection membrane"/>
    <property type="evidence" value="ECO:0007669"/>
    <property type="project" value="TreeGrafter"/>
</dbReference>
<reference evidence="5" key="2">
    <citation type="submission" date="2022-10" db="EMBL/GenBank/DDBJ databases">
        <authorList>
            <consortium name="ENA_rothamsted_submissions"/>
            <consortium name="culmorum"/>
            <person name="King R."/>
        </authorList>
    </citation>
    <scope>NUCLEOTIDE SEQUENCE</scope>
</reference>
<keyword evidence="6" id="KW-1185">Reference proteome</keyword>
<dbReference type="InterPro" id="IPR036116">
    <property type="entry name" value="FN3_sf"/>
</dbReference>
<organism evidence="5 6">
    <name type="scientific">Diatraea saccharalis</name>
    <name type="common">sugarcane borer</name>
    <dbReference type="NCBI Taxonomy" id="40085"/>
    <lineage>
        <taxon>Eukaryota</taxon>
        <taxon>Metazoa</taxon>
        <taxon>Ecdysozoa</taxon>
        <taxon>Arthropoda</taxon>
        <taxon>Hexapoda</taxon>
        <taxon>Insecta</taxon>
        <taxon>Pterygota</taxon>
        <taxon>Neoptera</taxon>
        <taxon>Endopterygota</taxon>
        <taxon>Lepidoptera</taxon>
        <taxon>Glossata</taxon>
        <taxon>Ditrysia</taxon>
        <taxon>Pyraloidea</taxon>
        <taxon>Crambidae</taxon>
        <taxon>Crambinae</taxon>
        <taxon>Diatraea</taxon>
    </lineage>
</organism>
<proteinExistence type="predicted"/>
<evidence type="ECO:0000259" key="4">
    <source>
        <dbReference type="PROSITE" id="PS50853"/>
    </source>
</evidence>
<feature type="chain" id="PRO_5040392061" evidence="2">
    <location>
        <begin position="20"/>
        <end position="472"/>
    </location>
</feature>
<dbReference type="InterPro" id="IPR003961">
    <property type="entry name" value="FN3_dom"/>
</dbReference>
<evidence type="ECO:0000313" key="6">
    <source>
        <dbReference type="Proteomes" id="UP001153714"/>
    </source>
</evidence>
<dbReference type="Pfam" id="PF00041">
    <property type="entry name" value="fn3"/>
    <property type="match status" value="1"/>
</dbReference>
<dbReference type="InterPro" id="IPR003598">
    <property type="entry name" value="Ig_sub2"/>
</dbReference>
<dbReference type="SMART" id="SM00060">
    <property type="entry name" value="FN3"/>
    <property type="match status" value="1"/>
</dbReference>
<name>A0A9P0C7F6_9NEOP</name>
<dbReference type="PANTHER" id="PTHR23279">
    <property type="entry name" value="DEFECTIVE PROBOSCIS EXTENSION RESPONSE DPR -RELATED"/>
    <property type="match status" value="1"/>
</dbReference>
<dbReference type="InterPro" id="IPR007110">
    <property type="entry name" value="Ig-like_dom"/>
</dbReference>
<dbReference type="Pfam" id="PF01682">
    <property type="entry name" value="DB"/>
    <property type="match status" value="1"/>
</dbReference>
<feature type="domain" description="Ig-like" evidence="3">
    <location>
        <begin position="46"/>
        <end position="159"/>
    </location>
</feature>
<dbReference type="OrthoDB" id="5843172at2759"/>
<dbReference type="InterPro" id="IPR013783">
    <property type="entry name" value="Ig-like_fold"/>
</dbReference>
<dbReference type="Proteomes" id="UP001153714">
    <property type="component" value="Chromosome 2"/>
</dbReference>
<sequence length="472" mass="51341">MRGASYFIALIALLATISAETMEDFKSESAESASVSTDSSQEDEEPKEAWMRAPAGGVAVRSGEDALLTCVVLGARGRPVLWRRARDLMPLTAGSVTITKDDRVRVLHDDTDETIQGPGIMKGGDVWALVIRSVKPSDAGLYICELNTEPPVRSFHKLTVISRGLTPPENQNVTDSYSANAGTPSSVALAHNYTDCCMTANVSKACLGFCSIQTILEGTGQDPETCQPDFPAIVKCMADGRNHVPCCIQEHVPDICQDVCRGEFTPVTDNIKTHYSCAAYMEKTLACIVEGIELLPSPPEDVEVESLNEKQLNVTWSPPIENTDTVTEYIVNVTTLRSFDAHLIDPSESTMKNTTMKMTQSMTYKVPANKTYLILNDLLPFTMYEITVTSYNIHGSSLPSYAIRSLTLTPGKMKTTEVAAAPKLPDVRSCCVNAGVNYYGCVDKLCDPTRTFEIGVSGCVYVSGHLLNVFIS</sequence>
<feature type="signal peptide" evidence="2">
    <location>
        <begin position="1"/>
        <end position="19"/>
    </location>
</feature>
<dbReference type="SUPFAM" id="SSF48726">
    <property type="entry name" value="Immunoglobulin"/>
    <property type="match status" value="1"/>
</dbReference>
<dbReference type="SMART" id="SM00409">
    <property type="entry name" value="IG"/>
    <property type="match status" value="1"/>
</dbReference>
<dbReference type="Gene3D" id="2.60.40.10">
    <property type="entry name" value="Immunoglobulins"/>
    <property type="match status" value="2"/>
</dbReference>
<dbReference type="CDD" id="cd00063">
    <property type="entry name" value="FN3"/>
    <property type="match status" value="1"/>
</dbReference>
<dbReference type="EMBL" id="OU893333">
    <property type="protein sequence ID" value="CAH0755584.1"/>
    <property type="molecule type" value="Genomic_DNA"/>
</dbReference>
<dbReference type="InterPro" id="IPR003599">
    <property type="entry name" value="Ig_sub"/>
</dbReference>
<dbReference type="InterPro" id="IPR036179">
    <property type="entry name" value="Ig-like_dom_sf"/>
</dbReference>
<keyword evidence="2" id="KW-0732">Signal</keyword>
<feature type="domain" description="Fibronectin type-III" evidence="4">
    <location>
        <begin position="298"/>
        <end position="412"/>
    </location>
</feature>
<dbReference type="InterPro" id="IPR037448">
    <property type="entry name" value="Zig-8"/>
</dbReference>
<dbReference type="InterPro" id="IPR002602">
    <property type="entry name" value="DB"/>
</dbReference>
<evidence type="ECO:0000256" key="1">
    <source>
        <dbReference type="SAM" id="MobiDB-lite"/>
    </source>
</evidence>
<dbReference type="InterPro" id="IPR013151">
    <property type="entry name" value="Immunoglobulin_dom"/>
</dbReference>
<evidence type="ECO:0000256" key="2">
    <source>
        <dbReference type="SAM" id="SignalP"/>
    </source>
</evidence>
<dbReference type="Pfam" id="PF00047">
    <property type="entry name" value="ig"/>
    <property type="match status" value="1"/>
</dbReference>
<dbReference type="PROSITE" id="PS50853">
    <property type="entry name" value="FN3"/>
    <property type="match status" value="1"/>
</dbReference>
<feature type="region of interest" description="Disordered" evidence="1">
    <location>
        <begin position="28"/>
        <end position="50"/>
    </location>
</feature>
<feature type="compositionally biased region" description="Low complexity" evidence="1">
    <location>
        <begin position="30"/>
        <end position="39"/>
    </location>
</feature>
<evidence type="ECO:0000313" key="5">
    <source>
        <dbReference type="EMBL" id="CAH0755584.1"/>
    </source>
</evidence>
<dbReference type="AlphaFoldDB" id="A0A9P0C7F6"/>
<dbReference type="SUPFAM" id="SSF49265">
    <property type="entry name" value="Fibronectin type III"/>
    <property type="match status" value="1"/>
</dbReference>
<gene>
    <name evidence="5" type="ORF">DIATSA_LOCUS6316</name>
</gene>